<dbReference type="EMBL" id="FRDI01000014">
    <property type="protein sequence ID" value="SHN71008.1"/>
    <property type="molecule type" value="Genomic_DNA"/>
</dbReference>
<reference evidence="1 2" key="1">
    <citation type="submission" date="2016-12" db="EMBL/GenBank/DDBJ databases">
        <authorList>
            <person name="Song W.-J."/>
            <person name="Kurnit D.M."/>
        </authorList>
    </citation>
    <scope>NUCLEOTIDE SEQUENCE [LARGE SCALE GENOMIC DNA]</scope>
    <source>
        <strain evidence="1 2">DSM 11393</strain>
    </source>
</reference>
<evidence type="ECO:0000313" key="2">
    <source>
        <dbReference type="Proteomes" id="UP000186469"/>
    </source>
</evidence>
<protein>
    <submittedName>
        <fullName evidence="1">Uncharacterized protein</fullName>
    </submittedName>
</protein>
<accession>A0A1M7TK49</accession>
<dbReference type="OrthoDB" id="5420779at2"/>
<dbReference type="STRING" id="1121455.SAMN02745728_02124"/>
<sequence length="83" mass="9765">MKDINGFYYYPNPNDHKAKVYVRNGANGIEFRLWHNEKPEIWEKHEWLNIDIINAAAAMYKERGQGSDPTLLYDIRVAEALLK</sequence>
<proteinExistence type="predicted"/>
<dbReference type="RefSeq" id="WP_072697799.1">
    <property type="nucleotide sequence ID" value="NZ_FRDI01000014.1"/>
</dbReference>
<dbReference type="AlphaFoldDB" id="A0A1M7TK49"/>
<name>A0A1M7TK49_9BACT</name>
<evidence type="ECO:0000313" key="1">
    <source>
        <dbReference type="EMBL" id="SHN71008.1"/>
    </source>
</evidence>
<dbReference type="Proteomes" id="UP000186469">
    <property type="component" value="Unassembled WGS sequence"/>
</dbReference>
<organism evidence="1 2">
    <name type="scientific">Desulfovibrio litoralis DSM 11393</name>
    <dbReference type="NCBI Taxonomy" id="1121455"/>
    <lineage>
        <taxon>Bacteria</taxon>
        <taxon>Pseudomonadati</taxon>
        <taxon>Thermodesulfobacteriota</taxon>
        <taxon>Desulfovibrionia</taxon>
        <taxon>Desulfovibrionales</taxon>
        <taxon>Desulfovibrionaceae</taxon>
        <taxon>Desulfovibrio</taxon>
    </lineage>
</organism>
<keyword evidence="2" id="KW-1185">Reference proteome</keyword>
<gene>
    <name evidence="1" type="ORF">SAMN02745728_02124</name>
</gene>